<feature type="transmembrane region" description="Helical" evidence="3">
    <location>
        <begin position="12"/>
        <end position="33"/>
    </location>
</feature>
<dbReference type="RefSeq" id="WP_015237754.1">
    <property type="nucleotide sequence ID" value="NC_020285.1"/>
</dbReference>
<reference evidence="4 5" key="1">
    <citation type="journal article" date="2013" name="Genome Biol. Evol.">
        <title>Genome evolution and phylogenomic analysis of candidatus kinetoplastibacterium, the betaproteobacterial endosymbionts of strigomonas and angomonas.</title>
        <authorList>
            <person name="Alves J.M."/>
            <person name="Serrano M.G."/>
            <person name="Maia da Silva F."/>
            <person name="Voegtly L.J."/>
            <person name="Matveyev A.V."/>
            <person name="Teixeira M.M."/>
            <person name="Camargo E.P."/>
            <person name="Buck G.A."/>
        </authorList>
    </citation>
    <scope>NUCLEOTIDE SEQUENCE [LARGE SCALE GENOMIC DNA]</scope>
    <source>
        <strain evidence="4 5">TCC012E</strain>
    </source>
</reference>
<keyword evidence="2" id="KW-0732">Signal</keyword>
<organism evidence="4 5">
    <name type="scientific">Candidatus Kinetoplastidibacterium blastocrithidiae TCC012E</name>
    <dbReference type="NCBI Taxonomy" id="1208922"/>
    <lineage>
        <taxon>Bacteria</taxon>
        <taxon>Pseudomonadati</taxon>
        <taxon>Pseudomonadota</taxon>
        <taxon>Betaproteobacteria</taxon>
        <taxon>Candidatus Kinetoplastidibacterium</taxon>
    </lineage>
</organism>
<keyword evidence="5" id="KW-1185">Reference proteome</keyword>
<evidence type="ECO:0000256" key="1">
    <source>
        <dbReference type="ARBA" id="ARBA00010634"/>
    </source>
</evidence>
<gene>
    <name evidence="4" type="ORF">BCUE_0239</name>
</gene>
<dbReference type="PANTHER" id="PTHR30035:SF3">
    <property type="entry name" value="INTERMEMBRANE PHOSPHOLIPID TRANSPORT SYSTEM LIPOPROTEIN MLAA"/>
    <property type="match status" value="1"/>
</dbReference>
<dbReference type="GO" id="GO:0120010">
    <property type="term" value="P:intermembrane phospholipid transfer"/>
    <property type="evidence" value="ECO:0007669"/>
    <property type="project" value="TreeGrafter"/>
</dbReference>
<evidence type="ECO:0000313" key="4">
    <source>
        <dbReference type="EMBL" id="AGF49482.1"/>
    </source>
</evidence>
<dbReference type="PRINTS" id="PR01805">
    <property type="entry name" value="VACJLIPOPROT"/>
</dbReference>
<dbReference type="PANTHER" id="PTHR30035">
    <property type="entry name" value="LIPOPROTEIN VACJ-RELATED"/>
    <property type="match status" value="1"/>
</dbReference>
<dbReference type="AlphaFoldDB" id="M1LVA6"/>
<keyword evidence="3" id="KW-1133">Transmembrane helix</keyword>
<proteinExistence type="inferred from homology"/>
<dbReference type="InterPro" id="IPR007428">
    <property type="entry name" value="MlaA"/>
</dbReference>
<dbReference type="HOGENOM" id="CLU_059326_3_0_4"/>
<dbReference type="KEGG" id="kbt:BCUE_0239"/>
<keyword evidence="3" id="KW-0812">Transmembrane</keyword>
<dbReference type="EMBL" id="CP003807">
    <property type="protein sequence ID" value="AGF49482.1"/>
    <property type="molecule type" value="Genomic_DNA"/>
</dbReference>
<dbReference type="GO" id="GO:0016020">
    <property type="term" value="C:membrane"/>
    <property type="evidence" value="ECO:0007669"/>
    <property type="project" value="InterPro"/>
</dbReference>
<protein>
    <submittedName>
        <fullName evidence="4">Lipoprotein</fullName>
    </submittedName>
</protein>
<evidence type="ECO:0000256" key="2">
    <source>
        <dbReference type="ARBA" id="ARBA00022729"/>
    </source>
</evidence>
<comment type="similarity">
    <text evidence="1">Belongs to the MlaA family.</text>
</comment>
<evidence type="ECO:0000256" key="3">
    <source>
        <dbReference type="SAM" id="Phobius"/>
    </source>
</evidence>
<dbReference type="Pfam" id="PF04333">
    <property type="entry name" value="MlaA"/>
    <property type="match status" value="1"/>
</dbReference>
<evidence type="ECO:0000313" key="5">
    <source>
        <dbReference type="Proteomes" id="UP000011563"/>
    </source>
</evidence>
<name>M1LVA6_9PROT</name>
<dbReference type="PROSITE" id="PS51257">
    <property type="entry name" value="PROKAR_LIPOPROTEIN"/>
    <property type="match status" value="1"/>
</dbReference>
<dbReference type="PATRIC" id="fig|1208922.3.peg.29"/>
<sequence>MFIQNKNSTNSINVFALIIIFSCFILSACSAFSHNQKNEFKADYAEKTNRVFFKINQDIDNSVLIPLANCYRLIIPETIRDCIHNALDNADSITSALNSILQGNCHDAINTLGRFMFNTTMGIGGCFDVASKTGAMRIPNDFGTTLAIWGIKPGPYIVLPLIGPSNLRDSIGSFCDLLSSPVKIIPCSRYCKIGFASLVILDARMNLLYATDLLNTIAIDPYTLTRDSYMGKRAIANQDKDDTRVPDYED</sequence>
<accession>M1LVA6</accession>
<keyword evidence="3" id="KW-0472">Membrane</keyword>
<keyword evidence="4" id="KW-0449">Lipoprotein</keyword>
<dbReference type="Proteomes" id="UP000011563">
    <property type="component" value="Chromosome"/>
</dbReference>